<name>A0ACC1BQR8_9ROSI</name>
<protein>
    <submittedName>
        <fullName evidence="1">Uncharacterized protein</fullName>
    </submittedName>
</protein>
<comment type="caution">
    <text evidence="1">The sequence shown here is derived from an EMBL/GenBank/DDBJ whole genome shotgun (WGS) entry which is preliminary data.</text>
</comment>
<dbReference type="EMBL" id="CM047899">
    <property type="protein sequence ID" value="KAJ0101289.1"/>
    <property type="molecule type" value="Genomic_DNA"/>
</dbReference>
<accession>A0ACC1BQR8</accession>
<keyword evidence="2" id="KW-1185">Reference proteome</keyword>
<organism evidence="1 2">
    <name type="scientific">Pistacia atlantica</name>
    <dbReference type="NCBI Taxonomy" id="434234"/>
    <lineage>
        <taxon>Eukaryota</taxon>
        <taxon>Viridiplantae</taxon>
        <taxon>Streptophyta</taxon>
        <taxon>Embryophyta</taxon>
        <taxon>Tracheophyta</taxon>
        <taxon>Spermatophyta</taxon>
        <taxon>Magnoliopsida</taxon>
        <taxon>eudicotyledons</taxon>
        <taxon>Gunneridae</taxon>
        <taxon>Pentapetalae</taxon>
        <taxon>rosids</taxon>
        <taxon>malvids</taxon>
        <taxon>Sapindales</taxon>
        <taxon>Anacardiaceae</taxon>
        <taxon>Pistacia</taxon>
    </lineage>
</organism>
<proteinExistence type="predicted"/>
<gene>
    <name evidence="1" type="ORF">Patl1_06601</name>
</gene>
<evidence type="ECO:0000313" key="2">
    <source>
        <dbReference type="Proteomes" id="UP001164250"/>
    </source>
</evidence>
<reference evidence="2" key="1">
    <citation type="journal article" date="2023" name="G3 (Bethesda)">
        <title>Genome assembly and association tests identify interacting loci associated with vigor, precocity, and sex in interspecific pistachio rootstocks.</title>
        <authorList>
            <person name="Palmer W."/>
            <person name="Jacygrad E."/>
            <person name="Sagayaradj S."/>
            <person name="Cavanaugh K."/>
            <person name="Han R."/>
            <person name="Bertier L."/>
            <person name="Beede B."/>
            <person name="Kafkas S."/>
            <person name="Golino D."/>
            <person name="Preece J."/>
            <person name="Michelmore R."/>
        </authorList>
    </citation>
    <scope>NUCLEOTIDE SEQUENCE [LARGE SCALE GENOMIC DNA]</scope>
</reference>
<dbReference type="Proteomes" id="UP001164250">
    <property type="component" value="Chromosome 3"/>
</dbReference>
<sequence>MLLNDDEEASATNHSLRATRDKSRKDRLNSMARIGVACSMESPQDRMNITNVVHELQLVMNILLEHRTLFNRQGR</sequence>
<evidence type="ECO:0000313" key="1">
    <source>
        <dbReference type="EMBL" id="KAJ0101289.1"/>
    </source>
</evidence>